<keyword evidence="7" id="KW-0653">Protein transport</keyword>
<dbReference type="GO" id="GO:0034198">
    <property type="term" value="P:cellular response to amino acid starvation"/>
    <property type="evidence" value="ECO:0007669"/>
    <property type="project" value="TreeGrafter"/>
</dbReference>
<comment type="subcellular location">
    <subcellularLocation>
        <location evidence="11">Endomembrane system</location>
        <topology evidence="11">Peripheral membrane protein</topology>
        <orientation evidence="11">Cytoplasmic side</orientation>
    </subcellularLocation>
    <subcellularLocation>
        <location evidence="1">Nucleus</location>
        <location evidence="1">Nuclear pore complex</location>
    </subcellularLocation>
</comment>
<dbReference type="InterPro" id="IPR001680">
    <property type="entry name" value="WD40_rpt"/>
</dbReference>
<dbReference type="GO" id="GO:0031080">
    <property type="term" value="C:nuclear pore outer ring"/>
    <property type="evidence" value="ECO:0007669"/>
    <property type="project" value="TreeGrafter"/>
</dbReference>
<dbReference type="InterPro" id="IPR036322">
    <property type="entry name" value="WD40_repeat_dom_sf"/>
</dbReference>
<dbReference type="Pfam" id="PF00400">
    <property type="entry name" value="WD40"/>
    <property type="match status" value="4"/>
</dbReference>
<name>A0A1E3PK36_9ASCO</name>
<dbReference type="GO" id="GO:1904263">
    <property type="term" value="P:positive regulation of TORC1 signaling"/>
    <property type="evidence" value="ECO:0007669"/>
    <property type="project" value="TreeGrafter"/>
</dbReference>
<keyword evidence="9" id="KW-0906">Nuclear pore complex</keyword>
<dbReference type="PANTHER" id="PTHR11024:SF3">
    <property type="entry name" value="NUCLEOPORIN SEH1"/>
    <property type="match status" value="1"/>
</dbReference>
<organism evidence="13 14">
    <name type="scientific">Nadsonia fulvescens var. elongata DSM 6958</name>
    <dbReference type="NCBI Taxonomy" id="857566"/>
    <lineage>
        <taxon>Eukaryota</taxon>
        <taxon>Fungi</taxon>
        <taxon>Dikarya</taxon>
        <taxon>Ascomycota</taxon>
        <taxon>Saccharomycotina</taxon>
        <taxon>Dipodascomycetes</taxon>
        <taxon>Dipodascales</taxon>
        <taxon>Dipodascales incertae sedis</taxon>
        <taxon>Nadsonia</taxon>
    </lineage>
</organism>
<feature type="repeat" description="WD" evidence="12">
    <location>
        <begin position="277"/>
        <end position="309"/>
    </location>
</feature>
<dbReference type="GO" id="GO:0005198">
    <property type="term" value="F:structural molecule activity"/>
    <property type="evidence" value="ECO:0007669"/>
    <property type="project" value="InterPro"/>
</dbReference>
<evidence type="ECO:0000256" key="1">
    <source>
        <dbReference type="ARBA" id="ARBA00004567"/>
    </source>
</evidence>
<dbReference type="Proteomes" id="UP000095009">
    <property type="component" value="Unassembled WGS sequence"/>
</dbReference>
<accession>A0A1E3PK36</accession>
<dbReference type="GO" id="GO:0035859">
    <property type="term" value="C:Seh1-associated complex"/>
    <property type="evidence" value="ECO:0007669"/>
    <property type="project" value="TreeGrafter"/>
</dbReference>
<dbReference type="SUPFAM" id="SSF50978">
    <property type="entry name" value="WD40 repeat-like"/>
    <property type="match status" value="1"/>
</dbReference>
<feature type="repeat" description="WD" evidence="12">
    <location>
        <begin position="51"/>
        <end position="94"/>
    </location>
</feature>
<dbReference type="OrthoDB" id="5566198at2759"/>
<dbReference type="Gene3D" id="2.130.10.10">
    <property type="entry name" value="YVTN repeat-like/Quinoprotein amine dehydrogenase"/>
    <property type="match status" value="1"/>
</dbReference>
<dbReference type="GO" id="GO:0051028">
    <property type="term" value="P:mRNA transport"/>
    <property type="evidence" value="ECO:0007669"/>
    <property type="project" value="UniProtKB-KW"/>
</dbReference>
<keyword evidence="3" id="KW-0813">Transport</keyword>
<dbReference type="PROSITE" id="PS50082">
    <property type="entry name" value="WD_REPEATS_2"/>
    <property type="match status" value="2"/>
</dbReference>
<keyword evidence="10" id="KW-0539">Nucleus</keyword>
<evidence type="ECO:0000256" key="10">
    <source>
        <dbReference type="ARBA" id="ARBA00023242"/>
    </source>
</evidence>
<keyword evidence="6" id="KW-0509">mRNA transport</keyword>
<dbReference type="InterPro" id="IPR015943">
    <property type="entry name" value="WD40/YVTN_repeat-like_dom_sf"/>
</dbReference>
<reference evidence="13 14" key="1">
    <citation type="journal article" date="2016" name="Proc. Natl. Acad. Sci. U.S.A.">
        <title>Comparative genomics of biotechnologically important yeasts.</title>
        <authorList>
            <person name="Riley R."/>
            <person name="Haridas S."/>
            <person name="Wolfe K.H."/>
            <person name="Lopes M.R."/>
            <person name="Hittinger C.T."/>
            <person name="Goeker M."/>
            <person name="Salamov A.A."/>
            <person name="Wisecaver J.H."/>
            <person name="Long T.M."/>
            <person name="Calvey C.H."/>
            <person name="Aerts A.L."/>
            <person name="Barry K.W."/>
            <person name="Choi C."/>
            <person name="Clum A."/>
            <person name="Coughlan A.Y."/>
            <person name="Deshpande S."/>
            <person name="Douglass A.P."/>
            <person name="Hanson S.J."/>
            <person name="Klenk H.-P."/>
            <person name="LaButti K.M."/>
            <person name="Lapidus A."/>
            <person name="Lindquist E.A."/>
            <person name="Lipzen A.M."/>
            <person name="Meier-Kolthoff J.P."/>
            <person name="Ohm R.A."/>
            <person name="Otillar R.P."/>
            <person name="Pangilinan J.L."/>
            <person name="Peng Y."/>
            <person name="Rokas A."/>
            <person name="Rosa C.A."/>
            <person name="Scheuner C."/>
            <person name="Sibirny A.A."/>
            <person name="Slot J.C."/>
            <person name="Stielow J.B."/>
            <person name="Sun H."/>
            <person name="Kurtzman C.P."/>
            <person name="Blackwell M."/>
            <person name="Grigoriev I.V."/>
            <person name="Jeffries T.W."/>
        </authorList>
    </citation>
    <scope>NUCLEOTIDE SEQUENCE [LARGE SCALE GENOMIC DNA]</scope>
    <source>
        <strain evidence="13 14">DSM 6958</strain>
    </source>
</reference>
<keyword evidence="5" id="KW-0677">Repeat</keyword>
<evidence type="ECO:0000313" key="14">
    <source>
        <dbReference type="Proteomes" id="UP000095009"/>
    </source>
</evidence>
<dbReference type="FunFam" id="2.130.10.10:FF:000578">
    <property type="entry name" value="Nucleoporin seh1"/>
    <property type="match status" value="1"/>
</dbReference>
<protein>
    <submittedName>
        <fullName evidence="13">WD40 repeat-like protein</fullName>
    </submittedName>
</protein>
<evidence type="ECO:0000256" key="5">
    <source>
        <dbReference type="ARBA" id="ARBA00022737"/>
    </source>
</evidence>
<evidence type="ECO:0000256" key="6">
    <source>
        <dbReference type="ARBA" id="ARBA00022816"/>
    </source>
</evidence>
<keyword evidence="14" id="KW-1185">Reference proteome</keyword>
<gene>
    <name evidence="13" type="ORF">NADFUDRAFT_58227</name>
</gene>
<keyword evidence="8" id="KW-0811">Translocation</keyword>
<dbReference type="InterPro" id="IPR037363">
    <property type="entry name" value="Sec13/Seh1_fam"/>
</dbReference>
<evidence type="ECO:0000256" key="11">
    <source>
        <dbReference type="ARBA" id="ARBA00029433"/>
    </source>
</evidence>
<evidence type="ECO:0000313" key="13">
    <source>
        <dbReference type="EMBL" id="ODQ65708.1"/>
    </source>
</evidence>
<dbReference type="PROSITE" id="PS50294">
    <property type="entry name" value="WD_REPEATS_REGION"/>
    <property type="match status" value="2"/>
</dbReference>
<comment type="similarity">
    <text evidence="2">Belongs to the WD repeat SEC13 family.</text>
</comment>
<dbReference type="EMBL" id="KV454409">
    <property type="protein sequence ID" value="ODQ65708.1"/>
    <property type="molecule type" value="Genomic_DNA"/>
</dbReference>
<evidence type="ECO:0000256" key="3">
    <source>
        <dbReference type="ARBA" id="ARBA00022448"/>
    </source>
</evidence>
<evidence type="ECO:0000256" key="12">
    <source>
        <dbReference type="PROSITE-ProRule" id="PRU00221"/>
    </source>
</evidence>
<dbReference type="SMART" id="SM00320">
    <property type="entry name" value="WD40"/>
    <property type="match status" value="5"/>
</dbReference>
<keyword evidence="4 12" id="KW-0853">WD repeat</keyword>
<proteinExistence type="inferred from homology"/>
<dbReference type="PANTHER" id="PTHR11024">
    <property type="entry name" value="NUCLEAR PORE COMPLEX PROTEIN SEC13 / SEH1 FAMILY MEMBER"/>
    <property type="match status" value="1"/>
</dbReference>
<dbReference type="GO" id="GO:0015031">
    <property type="term" value="P:protein transport"/>
    <property type="evidence" value="ECO:0007669"/>
    <property type="project" value="UniProtKB-KW"/>
</dbReference>
<evidence type="ECO:0000256" key="8">
    <source>
        <dbReference type="ARBA" id="ARBA00023010"/>
    </source>
</evidence>
<dbReference type="AlphaFoldDB" id="A0A1E3PK36"/>
<sequence length="329" mass="36906">MRPFNTGHEELVHDISYDFYGRRLVTCSSDQHIKVFEKNNETQSWDLSDSWKAHDSSIVRVIWASPEFGQILASCSHDGTVKIWEEDVREPINSGKRWKRVATFSDFDGPIYDVAFCPSHHGLKIGTIGSDGVVRILEAMDPNSLRNWSSVQEIPLLAETPSWNLQSAFALEWAPSKFGNEMFVVSSLDQGFIYQRNDNGKYFCVATLPEHQGLIRDVAWAASMGRTYQLIATACKDGHVRIFKVTNANGGNSTFLPNHSSSFSLSTNLIIELVSKFDEHSGEVWRVSWNLTGTVLSSAGDDGKVRLWKASYSNEFQCMAVISAEQPNL</sequence>
<evidence type="ECO:0000256" key="9">
    <source>
        <dbReference type="ARBA" id="ARBA00023132"/>
    </source>
</evidence>
<evidence type="ECO:0000256" key="4">
    <source>
        <dbReference type="ARBA" id="ARBA00022574"/>
    </source>
</evidence>
<evidence type="ECO:0000256" key="7">
    <source>
        <dbReference type="ARBA" id="ARBA00022927"/>
    </source>
</evidence>
<dbReference type="STRING" id="857566.A0A1E3PK36"/>
<evidence type="ECO:0000256" key="2">
    <source>
        <dbReference type="ARBA" id="ARBA00010102"/>
    </source>
</evidence>